<dbReference type="EMBL" id="JBHLSV010000005">
    <property type="protein sequence ID" value="MFC0673438.1"/>
    <property type="molecule type" value="Genomic_DNA"/>
</dbReference>
<reference evidence="2 3" key="1">
    <citation type="submission" date="2024-09" db="EMBL/GenBank/DDBJ databases">
        <authorList>
            <person name="Sun Q."/>
            <person name="Mori K."/>
        </authorList>
    </citation>
    <scope>NUCLEOTIDE SEQUENCE [LARGE SCALE GENOMIC DNA]</scope>
    <source>
        <strain evidence="2 3">CICC 10874</strain>
    </source>
</reference>
<feature type="region of interest" description="Disordered" evidence="1">
    <location>
        <begin position="1"/>
        <end position="40"/>
    </location>
</feature>
<dbReference type="Proteomes" id="UP001589793">
    <property type="component" value="Unassembled WGS sequence"/>
</dbReference>
<sequence length="40" mass="4039">MDDSPAPSTGARPPVQQAFPASSSCSPAVRALPVNGEDDL</sequence>
<comment type="caution">
    <text evidence="2">The sequence shown here is derived from an EMBL/GenBank/DDBJ whole genome shotgun (WGS) entry which is preliminary data.</text>
</comment>
<accession>A0ABV6RC38</accession>
<evidence type="ECO:0000313" key="2">
    <source>
        <dbReference type="EMBL" id="MFC0673438.1"/>
    </source>
</evidence>
<proteinExistence type="predicted"/>
<name>A0ABV6RC38_9MICO</name>
<gene>
    <name evidence="2" type="ORF">ACFFF6_05645</name>
</gene>
<evidence type="ECO:0000256" key="1">
    <source>
        <dbReference type="SAM" id="MobiDB-lite"/>
    </source>
</evidence>
<dbReference type="RefSeq" id="WP_376979010.1">
    <property type="nucleotide sequence ID" value="NZ_JBHLSV010000005.1"/>
</dbReference>
<evidence type="ECO:0000313" key="3">
    <source>
        <dbReference type="Proteomes" id="UP001589793"/>
    </source>
</evidence>
<organism evidence="2 3">
    <name type="scientific">Brachybacterium hainanense</name>
    <dbReference type="NCBI Taxonomy" id="1541174"/>
    <lineage>
        <taxon>Bacteria</taxon>
        <taxon>Bacillati</taxon>
        <taxon>Actinomycetota</taxon>
        <taxon>Actinomycetes</taxon>
        <taxon>Micrococcales</taxon>
        <taxon>Dermabacteraceae</taxon>
        <taxon>Brachybacterium</taxon>
    </lineage>
</organism>
<protein>
    <submittedName>
        <fullName evidence="2">Uncharacterized protein</fullName>
    </submittedName>
</protein>
<keyword evidence="3" id="KW-1185">Reference proteome</keyword>